<feature type="transmembrane region" description="Helical" evidence="8">
    <location>
        <begin position="255"/>
        <end position="276"/>
    </location>
</feature>
<reference evidence="10" key="1">
    <citation type="submission" date="2015-10" db="EMBL/GenBank/DDBJ databases">
        <authorList>
            <person name="Gilbert D.G."/>
        </authorList>
    </citation>
    <scope>NUCLEOTIDE SEQUENCE</scope>
</reference>
<dbReference type="AlphaFoldDB" id="A0A160TRR3"/>
<organism evidence="10">
    <name type="scientific">hydrothermal vent metagenome</name>
    <dbReference type="NCBI Taxonomy" id="652676"/>
    <lineage>
        <taxon>unclassified sequences</taxon>
        <taxon>metagenomes</taxon>
        <taxon>ecological metagenomes</taxon>
    </lineage>
</organism>
<keyword evidence="4" id="KW-0808">Transferase</keyword>
<protein>
    <recommendedName>
        <fullName evidence="9">Glycosyltransferase RgtA/B/C/D-like domain-containing protein</fullName>
    </recommendedName>
</protein>
<evidence type="ECO:0000256" key="7">
    <source>
        <dbReference type="ARBA" id="ARBA00023136"/>
    </source>
</evidence>
<feature type="domain" description="Glycosyltransferase RgtA/B/C/D-like" evidence="9">
    <location>
        <begin position="49"/>
        <end position="202"/>
    </location>
</feature>
<feature type="transmembrane region" description="Helical" evidence="8">
    <location>
        <begin position="344"/>
        <end position="363"/>
    </location>
</feature>
<feature type="transmembrane region" description="Helical" evidence="8">
    <location>
        <begin position="96"/>
        <end position="112"/>
    </location>
</feature>
<dbReference type="Pfam" id="PF13231">
    <property type="entry name" value="PMT_2"/>
    <property type="match status" value="1"/>
</dbReference>
<dbReference type="PANTHER" id="PTHR33908:SF11">
    <property type="entry name" value="MEMBRANE PROTEIN"/>
    <property type="match status" value="1"/>
</dbReference>
<comment type="subcellular location">
    <subcellularLocation>
        <location evidence="1">Cell membrane</location>
        <topology evidence="1">Multi-pass membrane protein</topology>
    </subcellularLocation>
</comment>
<sequence>MLCLGIGWRVLRWSLGMPMWGDEVMLALNFLDRSWDGWLQPLDMGQVAPPLFMLLHGILMQIAGYSEWILRLPALVFGIAALLLFARFAYDVVEQRSALCAVAVLAVAYYSVRHGSEFKPYALDLLLAVGLLFASYRFRCNPLGRWQISGLVLVIVLAPLCSFPSVFVTAGVITGLLADALVKRERHRLYLTLGMAVLAIIMAITQYTAIIAPQAQANELLKTLWQGGFPPGDGFGFLGWLVAQSAGRLMAYPLGGRHFGSVLTLLLVCVGAVSLYRTRQWFLLWILLMPFAGNVVAAALHWYPYGQSARIAQHLAPSICLLAGVGMVTVLLGRHKLWIPRRLVWVLCGLSIIGFGGMAEVMARPYKSRGDLLARELIQQTLPALDCRTLQVVNIVNTVPVNFRWYLAIHSTTRFGVDPVQALEHKDEPVCLLLFDATRDPDTADRLDQALEKISASQQLIRDEVQTAYIYGGTHHPHQVRSIVLSAE</sequence>
<dbReference type="GO" id="GO:0005886">
    <property type="term" value="C:plasma membrane"/>
    <property type="evidence" value="ECO:0007669"/>
    <property type="project" value="UniProtKB-SubCell"/>
</dbReference>
<dbReference type="EMBL" id="CZRL01000094">
    <property type="protein sequence ID" value="CUS52953.1"/>
    <property type="molecule type" value="Genomic_DNA"/>
</dbReference>
<name>A0A160TRR3_9ZZZZ</name>
<feature type="transmembrane region" description="Helical" evidence="8">
    <location>
        <begin position="315"/>
        <end position="332"/>
    </location>
</feature>
<feature type="transmembrane region" description="Helical" evidence="8">
    <location>
        <begin position="150"/>
        <end position="177"/>
    </location>
</feature>
<evidence type="ECO:0000259" key="9">
    <source>
        <dbReference type="Pfam" id="PF13231"/>
    </source>
</evidence>
<keyword evidence="6 8" id="KW-1133">Transmembrane helix</keyword>
<dbReference type="InterPro" id="IPR050297">
    <property type="entry name" value="LipidA_mod_glycosyltrf_83"/>
</dbReference>
<gene>
    <name evidence="10" type="ORF">MGWOODY_XGa2672</name>
</gene>
<feature type="transmembrane region" description="Helical" evidence="8">
    <location>
        <begin position="72"/>
        <end position="90"/>
    </location>
</feature>
<keyword evidence="2" id="KW-1003">Cell membrane</keyword>
<feature type="transmembrane region" description="Helical" evidence="8">
    <location>
        <begin position="189"/>
        <end position="212"/>
    </location>
</feature>
<evidence type="ECO:0000256" key="3">
    <source>
        <dbReference type="ARBA" id="ARBA00022676"/>
    </source>
</evidence>
<dbReference type="InterPro" id="IPR038731">
    <property type="entry name" value="RgtA/B/C-like"/>
</dbReference>
<dbReference type="GO" id="GO:0008610">
    <property type="term" value="P:lipid biosynthetic process"/>
    <property type="evidence" value="ECO:0007669"/>
    <property type="project" value="UniProtKB-ARBA"/>
</dbReference>
<evidence type="ECO:0000256" key="1">
    <source>
        <dbReference type="ARBA" id="ARBA00004651"/>
    </source>
</evidence>
<dbReference type="PANTHER" id="PTHR33908">
    <property type="entry name" value="MANNOSYLTRANSFERASE YKCB-RELATED"/>
    <property type="match status" value="1"/>
</dbReference>
<keyword evidence="3" id="KW-0328">Glycosyltransferase</keyword>
<keyword evidence="7 8" id="KW-0472">Membrane</keyword>
<keyword evidence="5 8" id="KW-0812">Transmembrane</keyword>
<dbReference type="GO" id="GO:0016763">
    <property type="term" value="F:pentosyltransferase activity"/>
    <property type="evidence" value="ECO:0007669"/>
    <property type="project" value="TreeGrafter"/>
</dbReference>
<evidence type="ECO:0000313" key="10">
    <source>
        <dbReference type="EMBL" id="CUS52953.1"/>
    </source>
</evidence>
<evidence type="ECO:0000256" key="4">
    <source>
        <dbReference type="ARBA" id="ARBA00022679"/>
    </source>
</evidence>
<proteinExistence type="predicted"/>
<evidence type="ECO:0000256" key="8">
    <source>
        <dbReference type="SAM" id="Phobius"/>
    </source>
</evidence>
<evidence type="ECO:0000256" key="5">
    <source>
        <dbReference type="ARBA" id="ARBA00022692"/>
    </source>
</evidence>
<accession>A0A160TRR3</accession>
<evidence type="ECO:0000256" key="6">
    <source>
        <dbReference type="ARBA" id="ARBA00022989"/>
    </source>
</evidence>
<feature type="transmembrane region" description="Helical" evidence="8">
    <location>
        <begin position="282"/>
        <end position="303"/>
    </location>
</feature>
<evidence type="ECO:0000256" key="2">
    <source>
        <dbReference type="ARBA" id="ARBA00022475"/>
    </source>
</evidence>